<evidence type="ECO:0000313" key="2">
    <source>
        <dbReference type="Proteomes" id="UP000012137"/>
    </source>
</evidence>
<gene>
    <name evidence="1" type="ORF">LEP1GSC083_2981</name>
</gene>
<accession>M6KC05</accession>
<dbReference type="AlphaFoldDB" id="M6KC05"/>
<reference evidence="1 2" key="1">
    <citation type="submission" date="2013-01" db="EMBL/GenBank/DDBJ databases">
        <authorList>
            <person name="Harkins D.M."/>
            <person name="Durkin A.S."/>
            <person name="Brinkac L.M."/>
            <person name="Haft D.H."/>
            <person name="Selengut J.D."/>
            <person name="Sanka R."/>
            <person name="DePew J."/>
            <person name="Purushe J."/>
            <person name="Peacock S.J."/>
            <person name="Thaipadungpanit J."/>
            <person name="Wuthiekanun V.W."/>
            <person name="Day N.P."/>
            <person name="Vinetz J.M."/>
            <person name="Sutton G.G."/>
            <person name="Nierman W.C."/>
            <person name="Fouts D.E."/>
        </authorList>
    </citation>
    <scope>NUCLEOTIDE SEQUENCE [LARGE SCALE GENOMIC DNA]</scope>
    <source>
        <strain evidence="1 2">L0374</strain>
    </source>
</reference>
<proteinExistence type="predicted"/>
<sequence length="37" mass="4375">MKIVGTTRKYKGIIVQSDFCIKLLFYDYHKNLNPILT</sequence>
<comment type="caution">
    <text evidence="1">The sequence shown here is derived from an EMBL/GenBank/DDBJ whole genome shotgun (WGS) entry which is preliminary data.</text>
</comment>
<dbReference type="EMBL" id="AHMZ02000055">
    <property type="protein sequence ID" value="EMN31651.1"/>
    <property type="molecule type" value="Genomic_DNA"/>
</dbReference>
<evidence type="ECO:0000313" key="1">
    <source>
        <dbReference type="EMBL" id="EMN31651.1"/>
    </source>
</evidence>
<organism evidence="1 2">
    <name type="scientific">Leptospira interrogans serovar Pyrogenes str. L0374</name>
    <dbReference type="NCBI Taxonomy" id="1049928"/>
    <lineage>
        <taxon>Bacteria</taxon>
        <taxon>Pseudomonadati</taxon>
        <taxon>Spirochaetota</taxon>
        <taxon>Spirochaetia</taxon>
        <taxon>Leptospirales</taxon>
        <taxon>Leptospiraceae</taxon>
        <taxon>Leptospira</taxon>
    </lineage>
</organism>
<dbReference type="Proteomes" id="UP000012137">
    <property type="component" value="Unassembled WGS sequence"/>
</dbReference>
<protein>
    <submittedName>
        <fullName evidence="1">Uncharacterized protein</fullName>
    </submittedName>
</protein>
<name>M6KC05_LEPIR</name>